<dbReference type="CDD" id="cd06267">
    <property type="entry name" value="PBP1_LacI_sugar_binding-like"/>
    <property type="match status" value="1"/>
</dbReference>
<dbReference type="InterPro" id="IPR000843">
    <property type="entry name" value="HTH_LacI"/>
</dbReference>
<proteinExistence type="predicted"/>
<gene>
    <name evidence="1" type="ORF">RPIT_12850</name>
</gene>
<organism evidence="1 2">
    <name type="scientific">Tessaracoccus flavus</name>
    <dbReference type="NCBI Taxonomy" id="1610493"/>
    <lineage>
        <taxon>Bacteria</taxon>
        <taxon>Bacillati</taxon>
        <taxon>Actinomycetota</taxon>
        <taxon>Actinomycetes</taxon>
        <taxon>Propionibacteriales</taxon>
        <taxon>Propionibacteriaceae</taxon>
        <taxon>Tessaracoccus</taxon>
    </lineage>
</organism>
<sequence length="348" mass="36982">MNAELARGAGDRPPTMRDVATAAGVGLKTVSRYVNGETNIADPLRVRIAEAIELLGYRRNLAAASIRPGWTSKVIGLITSDLANPYYSTLAHAAESVAWQAGYLLTTFSSEEDGERHDLAVDRLIDQRVDALLIVPPRNPGRAWSQLRPPLPPVVFLDRPAVLDGAPAVLADNAGGAREAAIELARNGARRIAFVGDSQQIYTMAERLRGYLDGLAQVGLTPGPISHAAHSQEEARGVVSGLLAEGAADAIFAANNRAAMGALHAFADSGGRLPMIAFDDFEAAEVVRPRISVVSQDVARMGALATEIAIRILQGTPPVSDRTVLGTRLILRGSEKPDSPTILDRLPE</sequence>
<dbReference type="Pfam" id="PF00356">
    <property type="entry name" value="LacI"/>
    <property type="match status" value="1"/>
</dbReference>
<evidence type="ECO:0000313" key="2">
    <source>
        <dbReference type="Proteomes" id="UP000188324"/>
    </source>
</evidence>
<dbReference type="SMART" id="SM00354">
    <property type="entry name" value="HTH_LACI"/>
    <property type="match status" value="1"/>
</dbReference>
<dbReference type="KEGG" id="tfl:RPIT_12850"/>
<dbReference type="GO" id="GO:0003700">
    <property type="term" value="F:DNA-binding transcription factor activity"/>
    <property type="evidence" value="ECO:0007669"/>
    <property type="project" value="TreeGrafter"/>
</dbReference>
<dbReference type="AlphaFoldDB" id="A0A1Q2CHJ7"/>
<dbReference type="STRING" id="1610493.RPIT_12850"/>
<dbReference type="OrthoDB" id="3595338at2"/>
<dbReference type="PROSITE" id="PS50932">
    <property type="entry name" value="HTH_LACI_2"/>
    <property type="match status" value="1"/>
</dbReference>
<dbReference type="Gene3D" id="1.10.260.40">
    <property type="entry name" value="lambda repressor-like DNA-binding domains"/>
    <property type="match status" value="1"/>
</dbReference>
<dbReference type="PROSITE" id="PS00356">
    <property type="entry name" value="HTH_LACI_1"/>
    <property type="match status" value="1"/>
</dbReference>
<accession>A0A1Q2CHJ7</accession>
<keyword evidence="2" id="KW-1185">Reference proteome</keyword>
<dbReference type="RefSeq" id="WP_077343792.1">
    <property type="nucleotide sequence ID" value="NZ_CP019605.1"/>
</dbReference>
<reference evidence="1 2" key="1">
    <citation type="journal article" date="2016" name="Int. J. Syst. Evol. Microbiol.">
        <title>Tessaracoccus flavus sp. nov., isolated from the drainage system of a lindane-producing factory.</title>
        <authorList>
            <person name="Kumari R."/>
            <person name="Singh P."/>
            <person name="Schumann P."/>
            <person name="Lal R."/>
        </authorList>
    </citation>
    <scope>NUCLEOTIDE SEQUENCE [LARGE SCALE GENOMIC DNA]</scope>
    <source>
        <strain evidence="1 2">RP1T</strain>
    </source>
</reference>
<dbReference type="GO" id="GO:0000976">
    <property type="term" value="F:transcription cis-regulatory region binding"/>
    <property type="evidence" value="ECO:0007669"/>
    <property type="project" value="TreeGrafter"/>
</dbReference>
<dbReference type="InterPro" id="IPR028082">
    <property type="entry name" value="Peripla_BP_I"/>
</dbReference>
<dbReference type="PANTHER" id="PTHR30146:SF109">
    <property type="entry name" value="HTH-TYPE TRANSCRIPTIONAL REGULATOR GALS"/>
    <property type="match status" value="1"/>
</dbReference>
<dbReference type="Pfam" id="PF13377">
    <property type="entry name" value="Peripla_BP_3"/>
    <property type="match status" value="1"/>
</dbReference>
<dbReference type="Proteomes" id="UP000188324">
    <property type="component" value="Chromosome"/>
</dbReference>
<dbReference type="SUPFAM" id="SSF53822">
    <property type="entry name" value="Periplasmic binding protein-like I"/>
    <property type="match status" value="1"/>
</dbReference>
<dbReference type="InterPro" id="IPR010982">
    <property type="entry name" value="Lambda_DNA-bd_dom_sf"/>
</dbReference>
<name>A0A1Q2CHJ7_9ACTN</name>
<dbReference type="CDD" id="cd01392">
    <property type="entry name" value="HTH_LacI"/>
    <property type="match status" value="1"/>
</dbReference>
<dbReference type="InterPro" id="IPR046335">
    <property type="entry name" value="LacI/GalR-like_sensor"/>
</dbReference>
<dbReference type="Gene3D" id="3.40.50.2300">
    <property type="match status" value="2"/>
</dbReference>
<dbReference type="PANTHER" id="PTHR30146">
    <property type="entry name" value="LACI-RELATED TRANSCRIPTIONAL REPRESSOR"/>
    <property type="match status" value="1"/>
</dbReference>
<dbReference type="SUPFAM" id="SSF47413">
    <property type="entry name" value="lambda repressor-like DNA-binding domains"/>
    <property type="match status" value="1"/>
</dbReference>
<protein>
    <submittedName>
        <fullName evidence="1">LacI family transcriptional regulator</fullName>
    </submittedName>
</protein>
<evidence type="ECO:0000313" key="1">
    <source>
        <dbReference type="EMBL" id="AQP45584.1"/>
    </source>
</evidence>
<dbReference type="EMBL" id="CP019605">
    <property type="protein sequence ID" value="AQP45584.1"/>
    <property type="molecule type" value="Genomic_DNA"/>
</dbReference>